<dbReference type="SUPFAM" id="SSF51182">
    <property type="entry name" value="RmlC-like cupins"/>
    <property type="match status" value="2"/>
</dbReference>
<dbReference type="RefSeq" id="WP_135795888.1">
    <property type="nucleotide sequence ID" value="NZ_CP032096.1"/>
</dbReference>
<evidence type="ECO:0000313" key="2">
    <source>
        <dbReference type="EMBL" id="QBZ83253.1"/>
    </source>
</evidence>
<evidence type="ECO:0000259" key="1">
    <source>
        <dbReference type="Pfam" id="PF12973"/>
    </source>
</evidence>
<dbReference type="Pfam" id="PF12973">
    <property type="entry name" value="Cupin_7"/>
    <property type="match status" value="2"/>
</dbReference>
<dbReference type="CDD" id="cd20303">
    <property type="entry name" value="cupin_ChrR_1"/>
    <property type="match status" value="2"/>
</dbReference>
<name>A0A4P7NZN6_9GAMM</name>
<organism evidence="2 3">
    <name type="scientific">Hydrogenovibrio crunogenus</name>
    <dbReference type="NCBI Taxonomy" id="39765"/>
    <lineage>
        <taxon>Bacteria</taxon>
        <taxon>Pseudomonadati</taxon>
        <taxon>Pseudomonadota</taxon>
        <taxon>Gammaproteobacteria</taxon>
        <taxon>Thiotrichales</taxon>
        <taxon>Piscirickettsiaceae</taxon>
        <taxon>Hydrogenovibrio</taxon>
    </lineage>
</organism>
<sequence>MSDLSEALNMDFTQKVVVETEKLAWVGSRADNVLRKPLEREFAESGRATSIVQFFPGASFPAHQHGLGEEILVLEGVFSDENGDYPAGTYLRNPPGSIHSPHSKEGCVIFVKLEQFSPEDTEQVVLDTNQAAMQPGIGNLEVLSLHSFQTEHSALVYWPPGEKFQPHHHWGGEEILVLKGEFIDEHGRYPKGTWIRSPHLSLHDPYVEEETLIYVKTGHL</sequence>
<keyword evidence="3" id="KW-1185">Reference proteome</keyword>
<evidence type="ECO:0000313" key="3">
    <source>
        <dbReference type="Proteomes" id="UP000296201"/>
    </source>
</evidence>
<dbReference type="Gene3D" id="2.60.120.10">
    <property type="entry name" value="Jelly Rolls"/>
    <property type="match status" value="1"/>
</dbReference>
<feature type="domain" description="ChrR-like cupin" evidence="1">
    <location>
        <begin position="122"/>
        <end position="220"/>
    </location>
</feature>
<dbReference type="InterPro" id="IPR011051">
    <property type="entry name" value="RmlC_Cupin_sf"/>
</dbReference>
<dbReference type="Proteomes" id="UP000296201">
    <property type="component" value="Chromosome"/>
</dbReference>
<accession>A0A4P7NZN6</accession>
<dbReference type="AlphaFoldDB" id="A0A4P7NZN6"/>
<gene>
    <name evidence="2" type="ORF">GHNINEIG_01305</name>
</gene>
<dbReference type="InterPro" id="IPR014710">
    <property type="entry name" value="RmlC-like_jellyroll"/>
</dbReference>
<protein>
    <submittedName>
        <fullName evidence="2">Cupin</fullName>
    </submittedName>
</protein>
<dbReference type="InterPro" id="IPR025979">
    <property type="entry name" value="ChrR-like_cupin_dom"/>
</dbReference>
<dbReference type="EMBL" id="CP032096">
    <property type="protein sequence ID" value="QBZ83253.1"/>
    <property type="molecule type" value="Genomic_DNA"/>
</dbReference>
<dbReference type="OrthoDB" id="9801227at2"/>
<proteinExistence type="predicted"/>
<reference evidence="2 3" key="1">
    <citation type="submission" date="2018-08" db="EMBL/GenBank/DDBJ databases">
        <title>Horizontal acquisition of hydrogen conversion ability and other habitat adaptations in Hydrogenovibrio crunogenus strains.</title>
        <authorList>
            <person name="Gonnella G."/>
            <person name="Adam N."/>
            <person name="Perner M."/>
        </authorList>
    </citation>
    <scope>NUCLEOTIDE SEQUENCE [LARGE SCALE GENOMIC DNA]</scope>
    <source>
        <strain evidence="2 3">SP-41</strain>
    </source>
</reference>
<feature type="domain" description="ChrR-like cupin" evidence="1">
    <location>
        <begin position="14"/>
        <end position="116"/>
    </location>
</feature>